<comment type="caution">
    <text evidence="3">The sequence shown here is derived from an EMBL/GenBank/DDBJ whole genome shotgun (WGS) entry which is preliminary data.</text>
</comment>
<keyword evidence="1" id="KW-0732">Signal</keyword>
<proteinExistence type="predicted"/>
<keyword evidence="2" id="KW-0812">Transmembrane</keyword>
<evidence type="ECO:0000256" key="1">
    <source>
        <dbReference type="ARBA" id="ARBA00022729"/>
    </source>
</evidence>
<dbReference type="AlphaFoldDB" id="A0A814UQG9"/>
<dbReference type="EMBL" id="CAJNOI010000203">
    <property type="protein sequence ID" value="CAF1180540.1"/>
    <property type="molecule type" value="Genomic_DNA"/>
</dbReference>
<sequence length="482" mass="54441">MWTKSHQYIITLNIFENVDKPNPSDEELNTQRKWTRAYIVVLIIIIASVIYITMLSYQTDTTSVDKPTLDVYAKLPKSADCFCTNLSIPYHTFINFNPQFHEVCKSHFIEPNDEWMSLLYDSYQDQRHDKRNLRTFQGMAIFHFQAIQAMCRMARMAVNNELTLFLNSTLTTVEILEPDLFEKKINTTINNFCFNTMHSNFLYPLQLIRNMYSGNGLISALTTNWHPVVAYEATSGWILMQAQKYNLSSCNCATMPGCVEPMSLELNSGSNWTVPGMMIGCLPLESMLESTLECIYDQDCLNIITQTLLGESIKPLFSTRTRFKPINTTKLTTIASELFIEDWGAEFIYEKYFASCQPKTCSDSNPDIIVTNSDDSNVSVFLNTGNGMFTAQTTYSVGTHPLNVVVVDVNNDGKPDIIVVNYKSHNACVLLNTGNGTFTAQTTYATGNNPRDLVVIDVNNDGKLDIIVTNEWSNDVSVLLAC</sequence>
<dbReference type="EMBL" id="CAJNOM010000397">
    <property type="protein sequence ID" value="CAF1414906.1"/>
    <property type="molecule type" value="Genomic_DNA"/>
</dbReference>
<organism evidence="3 6">
    <name type="scientific">Adineta steineri</name>
    <dbReference type="NCBI Taxonomy" id="433720"/>
    <lineage>
        <taxon>Eukaryota</taxon>
        <taxon>Metazoa</taxon>
        <taxon>Spiralia</taxon>
        <taxon>Gnathifera</taxon>
        <taxon>Rotifera</taxon>
        <taxon>Eurotatoria</taxon>
        <taxon>Bdelloidea</taxon>
        <taxon>Adinetida</taxon>
        <taxon>Adinetidae</taxon>
        <taxon>Adineta</taxon>
    </lineage>
</organism>
<evidence type="ECO:0000313" key="6">
    <source>
        <dbReference type="Proteomes" id="UP000663877"/>
    </source>
</evidence>
<dbReference type="Pfam" id="PF13517">
    <property type="entry name" value="FG-GAP_3"/>
    <property type="match status" value="1"/>
</dbReference>
<feature type="transmembrane region" description="Helical" evidence="2">
    <location>
        <begin position="37"/>
        <end position="57"/>
    </location>
</feature>
<evidence type="ECO:0000313" key="5">
    <source>
        <dbReference type="Proteomes" id="UP000663832"/>
    </source>
</evidence>
<gene>
    <name evidence="3" type="ORF">BJG266_LOCUS25738</name>
    <name evidence="4" type="ORF">QVE165_LOCUS37794</name>
</gene>
<dbReference type="InterPro" id="IPR013517">
    <property type="entry name" value="FG-GAP"/>
</dbReference>
<keyword evidence="5" id="KW-1185">Reference proteome</keyword>
<accession>A0A814UQG9</accession>
<dbReference type="Proteomes" id="UP000663832">
    <property type="component" value="Unassembled WGS sequence"/>
</dbReference>
<evidence type="ECO:0000313" key="4">
    <source>
        <dbReference type="EMBL" id="CAF1414906.1"/>
    </source>
</evidence>
<keyword evidence="2" id="KW-1133">Transmembrane helix</keyword>
<dbReference type="Proteomes" id="UP000663877">
    <property type="component" value="Unassembled WGS sequence"/>
</dbReference>
<dbReference type="PANTHER" id="PTHR46580">
    <property type="entry name" value="SENSOR KINASE-RELATED"/>
    <property type="match status" value="1"/>
</dbReference>
<reference evidence="3" key="1">
    <citation type="submission" date="2021-02" db="EMBL/GenBank/DDBJ databases">
        <authorList>
            <person name="Nowell W R."/>
        </authorList>
    </citation>
    <scope>NUCLEOTIDE SEQUENCE</scope>
</reference>
<evidence type="ECO:0000313" key="3">
    <source>
        <dbReference type="EMBL" id="CAF1180540.1"/>
    </source>
</evidence>
<dbReference type="Gene3D" id="2.30.30.100">
    <property type="match status" value="2"/>
</dbReference>
<keyword evidence="2" id="KW-0472">Membrane</keyword>
<protein>
    <submittedName>
        <fullName evidence="3">Uncharacterized protein</fullName>
    </submittedName>
</protein>
<name>A0A814UQG9_9BILA</name>
<dbReference type="SUPFAM" id="SSF69318">
    <property type="entry name" value="Integrin alpha N-terminal domain"/>
    <property type="match status" value="1"/>
</dbReference>
<evidence type="ECO:0000256" key="2">
    <source>
        <dbReference type="SAM" id="Phobius"/>
    </source>
</evidence>
<dbReference type="InterPro" id="IPR028994">
    <property type="entry name" value="Integrin_alpha_N"/>
</dbReference>